<feature type="compositionally biased region" description="Low complexity" evidence="1">
    <location>
        <begin position="167"/>
        <end position="181"/>
    </location>
</feature>
<dbReference type="STRING" id="1214573.A0A0G2FTX7"/>
<organism evidence="5 6">
    <name type="scientific">Diaporthe ampelina</name>
    <dbReference type="NCBI Taxonomy" id="1214573"/>
    <lineage>
        <taxon>Eukaryota</taxon>
        <taxon>Fungi</taxon>
        <taxon>Dikarya</taxon>
        <taxon>Ascomycota</taxon>
        <taxon>Pezizomycotina</taxon>
        <taxon>Sordariomycetes</taxon>
        <taxon>Sordariomycetidae</taxon>
        <taxon>Diaporthales</taxon>
        <taxon>Diaporthaceae</taxon>
        <taxon>Diaporthe</taxon>
    </lineage>
</organism>
<dbReference type="AlphaFoldDB" id="A0A0G2FTX7"/>
<dbReference type="Pfam" id="PF04478">
    <property type="entry name" value="Mid2"/>
    <property type="match status" value="1"/>
</dbReference>
<evidence type="ECO:0000256" key="3">
    <source>
        <dbReference type="SAM" id="SignalP"/>
    </source>
</evidence>
<proteinExistence type="predicted"/>
<feature type="region of interest" description="Disordered" evidence="1">
    <location>
        <begin position="53"/>
        <end position="155"/>
    </location>
</feature>
<reference evidence="5 6" key="1">
    <citation type="submission" date="2015-05" db="EMBL/GenBank/DDBJ databases">
        <title>Distinctive expansion of gene families associated with plant cell wall degradation and secondary metabolism in the genomes of grapevine trunk pathogens.</title>
        <authorList>
            <person name="Lawrence D.P."/>
            <person name="Travadon R."/>
            <person name="Rolshausen P.E."/>
            <person name="Baumgartner K."/>
        </authorList>
    </citation>
    <scope>NUCLEOTIDE SEQUENCE [LARGE SCALE GENOMIC DNA]</scope>
    <source>
        <strain evidence="5">DA912</strain>
    </source>
</reference>
<feature type="compositionally biased region" description="Polar residues" evidence="1">
    <location>
        <begin position="186"/>
        <end position="197"/>
    </location>
</feature>
<dbReference type="OrthoDB" id="5425782at2759"/>
<keyword evidence="3" id="KW-0732">Signal</keyword>
<keyword evidence="2" id="KW-0472">Membrane</keyword>
<feature type="chain" id="PRO_5002544499" description="Mid2 domain-containing protein" evidence="3">
    <location>
        <begin position="23"/>
        <end position="289"/>
    </location>
</feature>
<evidence type="ECO:0000313" key="6">
    <source>
        <dbReference type="Proteomes" id="UP000034680"/>
    </source>
</evidence>
<evidence type="ECO:0000259" key="4">
    <source>
        <dbReference type="Pfam" id="PF04478"/>
    </source>
</evidence>
<gene>
    <name evidence="5" type="ORF">UCDDA912_g02383</name>
</gene>
<feature type="region of interest" description="Disordered" evidence="1">
    <location>
        <begin position="167"/>
        <end position="197"/>
    </location>
</feature>
<evidence type="ECO:0000256" key="2">
    <source>
        <dbReference type="SAM" id="Phobius"/>
    </source>
</evidence>
<feature type="domain" description="Mid2" evidence="4">
    <location>
        <begin position="169"/>
        <end position="223"/>
    </location>
</feature>
<accession>A0A0G2FTX7</accession>
<keyword evidence="2" id="KW-0812">Transmembrane</keyword>
<dbReference type="EMBL" id="LCUC01000081">
    <property type="protein sequence ID" value="KKY37627.1"/>
    <property type="molecule type" value="Genomic_DNA"/>
</dbReference>
<sequence>MHSAHILKLLVAALSANSVAQGFFIDAAILNRNGVQLARRQGVVGDALSNAADAVTGSGGAATTTSATEDSTSTTTTSAAEETTSTTSRETTSTTSQDAATTSTSENAAASTSTSTDDTPATSTSAGGTAATTATSETTSGGESSSATTTASPTTSTTVIVVTATDGSVSSSTSVSVSTPTPGLSEANNSNGSSGMSTQTRNTIIGVVVGVGGAIVLAVAGLFAWRIWGRKRANEENDGLMSYNNGAEGKSEVGGLNAGSTVAGSARSPFQSTLESYHAPSNVNASSNF</sequence>
<feature type="transmembrane region" description="Helical" evidence="2">
    <location>
        <begin position="204"/>
        <end position="225"/>
    </location>
</feature>
<comment type="caution">
    <text evidence="5">The sequence shown here is derived from an EMBL/GenBank/DDBJ whole genome shotgun (WGS) entry which is preliminary data.</text>
</comment>
<dbReference type="Proteomes" id="UP000034680">
    <property type="component" value="Unassembled WGS sequence"/>
</dbReference>
<dbReference type="InterPro" id="IPR007567">
    <property type="entry name" value="Mid2_dom"/>
</dbReference>
<protein>
    <recommendedName>
        <fullName evidence="4">Mid2 domain-containing protein</fullName>
    </recommendedName>
</protein>
<evidence type="ECO:0000256" key="1">
    <source>
        <dbReference type="SAM" id="MobiDB-lite"/>
    </source>
</evidence>
<feature type="signal peptide" evidence="3">
    <location>
        <begin position="1"/>
        <end position="22"/>
    </location>
</feature>
<evidence type="ECO:0000313" key="5">
    <source>
        <dbReference type="EMBL" id="KKY37627.1"/>
    </source>
</evidence>
<keyword evidence="2" id="KW-1133">Transmembrane helix</keyword>
<reference evidence="5 6" key="2">
    <citation type="submission" date="2015-05" db="EMBL/GenBank/DDBJ databases">
        <authorList>
            <person name="Morales-Cruz A."/>
            <person name="Amrine K.C."/>
            <person name="Cantu D."/>
        </authorList>
    </citation>
    <scope>NUCLEOTIDE SEQUENCE [LARGE SCALE GENOMIC DNA]</scope>
    <source>
        <strain evidence="5">DA912</strain>
    </source>
</reference>
<name>A0A0G2FTX7_9PEZI</name>
<keyword evidence="6" id="KW-1185">Reference proteome</keyword>